<dbReference type="GO" id="GO:0005524">
    <property type="term" value="F:ATP binding"/>
    <property type="evidence" value="ECO:0007669"/>
    <property type="project" value="UniProtKB-KW"/>
</dbReference>
<feature type="domain" description="ABC transporter" evidence="4">
    <location>
        <begin position="6"/>
        <end position="228"/>
    </location>
</feature>
<dbReference type="InterPro" id="IPR003439">
    <property type="entry name" value="ABC_transporter-like_ATP-bd"/>
</dbReference>
<comment type="caution">
    <text evidence="5">The sequence shown here is derived from an EMBL/GenBank/DDBJ whole genome shotgun (WGS) entry which is preliminary data.</text>
</comment>
<evidence type="ECO:0000259" key="4">
    <source>
        <dbReference type="PROSITE" id="PS50893"/>
    </source>
</evidence>
<evidence type="ECO:0000256" key="2">
    <source>
        <dbReference type="ARBA" id="ARBA00022741"/>
    </source>
</evidence>
<keyword evidence="1" id="KW-0813">Transport</keyword>
<dbReference type="PANTHER" id="PTHR42734">
    <property type="entry name" value="METAL TRANSPORT SYSTEM ATP-BINDING PROTEIN TM_0124-RELATED"/>
    <property type="match status" value="1"/>
</dbReference>
<proteinExistence type="predicted"/>
<dbReference type="InterPro" id="IPR050153">
    <property type="entry name" value="Metal_Ion_Import_ABC"/>
</dbReference>
<dbReference type="Proteomes" id="UP000050911">
    <property type="component" value="Unassembled WGS sequence"/>
</dbReference>
<keyword evidence="6" id="KW-1185">Reference proteome</keyword>
<evidence type="ECO:0000256" key="1">
    <source>
        <dbReference type="ARBA" id="ARBA00022448"/>
    </source>
</evidence>
<dbReference type="OrthoDB" id="9806726at2"/>
<reference evidence="5 6" key="1">
    <citation type="journal article" date="2015" name="Genome Announc.">
        <title>Expanding the biotechnology potential of lactobacilli through comparative genomics of 213 strains and associated genera.</title>
        <authorList>
            <person name="Sun Z."/>
            <person name="Harris H.M."/>
            <person name="McCann A."/>
            <person name="Guo C."/>
            <person name="Argimon S."/>
            <person name="Zhang W."/>
            <person name="Yang X."/>
            <person name="Jeffery I.B."/>
            <person name="Cooney J.C."/>
            <person name="Kagawa T.F."/>
            <person name="Liu W."/>
            <person name="Song Y."/>
            <person name="Salvetti E."/>
            <person name="Wrobel A."/>
            <person name="Rasinkangas P."/>
            <person name="Parkhill J."/>
            <person name="Rea M.C."/>
            <person name="O'Sullivan O."/>
            <person name="Ritari J."/>
            <person name="Douillard F.P."/>
            <person name="Paul Ross R."/>
            <person name="Yang R."/>
            <person name="Briner A.E."/>
            <person name="Felis G.E."/>
            <person name="de Vos W.M."/>
            <person name="Barrangou R."/>
            <person name="Klaenhammer T.R."/>
            <person name="Caufield P.W."/>
            <person name="Cui Y."/>
            <person name="Zhang H."/>
            <person name="O'Toole P.W."/>
        </authorList>
    </citation>
    <scope>NUCLEOTIDE SEQUENCE [LARGE SCALE GENOMIC DNA]</scope>
    <source>
        <strain evidence="5 6">JCM 15530</strain>
    </source>
</reference>
<dbReference type="InterPro" id="IPR027417">
    <property type="entry name" value="P-loop_NTPase"/>
</dbReference>
<dbReference type="EMBL" id="AZCX01000013">
    <property type="protein sequence ID" value="KRK47001.1"/>
    <property type="molecule type" value="Genomic_DNA"/>
</dbReference>
<accession>A0A0R1HN30</accession>
<keyword evidence="3" id="KW-0067">ATP-binding</keyword>
<evidence type="ECO:0000313" key="6">
    <source>
        <dbReference type="Proteomes" id="UP000050911"/>
    </source>
</evidence>
<dbReference type="AlphaFoldDB" id="A0A0R1HN30"/>
<protein>
    <submittedName>
        <fullName evidence="5">ABC-type Mn Zn transport system, ATPase component</fullName>
    </submittedName>
</protein>
<dbReference type="Pfam" id="PF00005">
    <property type="entry name" value="ABC_tran"/>
    <property type="match status" value="1"/>
</dbReference>
<dbReference type="PROSITE" id="PS50893">
    <property type="entry name" value="ABC_TRANSPORTER_2"/>
    <property type="match status" value="1"/>
</dbReference>
<dbReference type="STRING" id="1302272.FC96_GL000766"/>
<sequence length="231" mass="25640">MSEPILQLDNVSFAFPDKTVIENLSYTLEKGAFLSIVGENGVGKTTLMKMVLQELKPSNGRVRFLPNRNSVEIGYVPQFRNIDPEYPLSIRDFIGLNFAGFRTPWLTKKERQRVGELLTETKLTGVSDRPLGQASGGEKQKAYLAQALLDNPNLLILDESTASLDPVAKTELLDLVKSLNQRLGLTVIFVTHDIPLARHYSDQYLFLTPGTYEAGPISALSDEKVAKMNNA</sequence>
<dbReference type="SMART" id="SM00382">
    <property type="entry name" value="AAA"/>
    <property type="match status" value="1"/>
</dbReference>
<dbReference type="GO" id="GO:0016887">
    <property type="term" value="F:ATP hydrolysis activity"/>
    <property type="evidence" value="ECO:0007669"/>
    <property type="project" value="InterPro"/>
</dbReference>
<dbReference type="PATRIC" id="fig|1302272.5.peg.766"/>
<dbReference type="SUPFAM" id="SSF52540">
    <property type="entry name" value="P-loop containing nucleoside triphosphate hydrolases"/>
    <property type="match status" value="1"/>
</dbReference>
<gene>
    <name evidence="5" type="ORF">FC96_GL000766</name>
</gene>
<name>A0A0R1HN30_9LACO</name>
<evidence type="ECO:0000313" key="5">
    <source>
        <dbReference type="EMBL" id="KRK47001.1"/>
    </source>
</evidence>
<dbReference type="RefSeq" id="WP_055679753.1">
    <property type="nucleotide sequence ID" value="NZ_AZCX01000013.1"/>
</dbReference>
<evidence type="ECO:0000256" key="3">
    <source>
        <dbReference type="ARBA" id="ARBA00022840"/>
    </source>
</evidence>
<dbReference type="Gene3D" id="3.40.50.300">
    <property type="entry name" value="P-loop containing nucleotide triphosphate hydrolases"/>
    <property type="match status" value="1"/>
</dbReference>
<keyword evidence="2" id="KW-0547">Nucleotide-binding</keyword>
<dbReference type="InterPro" id="IPR003593">
    <property type="entry name" value="AAA+_ATPase"/>
</dbReference>
<organism evidence="5 6">
    <name type="scientific">Secundilactobacillus kimchicus JCM 15530</name>
    <dbReference type="NCBI Taxonomy" id="1302272"/>
    <lineage>
        <taxon>Bacteria</taxon>
        <taxon>Bacillati</taxon>
        <taxon>Bacillota</taxon>
        <taxon>Bacilli</taxon>
        <taxon>Lactobacillales</taxon>
        <taxon>Lactobacillaceae</taxon>
        <taxon>Secundilactobacillus</taxon>
    </lineage>
</organism>